<sequence>MKDLDQTIDTLENARFNWLYANEIVQMSKDSIFTTNELICIVMLYHKMVLANGPKAKFMIISQLTTLMLDLFEITDCNISTTTVYRISHGSAGTHPDFCPDRHVSLESFVRLLTIYFTRDLEIKMEFAFSIYDKQDKLQLNGEDVGFFLKKFFEGEDEEEATELLLEFMAAGHEGNDLP</sequence>
<dbReference type="GeneID" id="108076393"/>
<reference evidence="1" key="1">
    <citation type="submission" date="2025-05" db="UniProtKB">
        <authorList>
            <consortium name="RefSeq"/>
        </authorList>
    </citation>
    <scope>NUCLEOTIDE SEQUENCE [LARGE SCALE GENOMIC DNA]</scope>
    <source>
        <strain evidence="1">14028-0561.14</strain>
    </source>
</reference>
<proteinExistence type="predicted"/>
<accession>A0ABM4GAI0</accession>
<protein>
    <submittedName>
        <fullName evidence="2">Uncharacterized protein isoform X2</fullName>
    </submittedName>
</protein>
<keyword evidence="1" id="KW-1185">Reference proteome</keyword>
<reference evidence="2" key="2">
    <citation type="submission" date="2025-08" db="UniProtKB">
        <authorList>
            <consortium name="RefSeq"/>
        </authorList>
    </citation>
    <scope>IDENTIFICATION</scope>
    <source>
        <strain evidence="2">14028-0561.14</strain>
        <tissue evidence="2">Whole fly</tissue>
    </source>
</reference>
<dbReference type="Gene3D" id="1.10.238.10">
    <property type="entry name" value="EF-hand"/>
    <property type="match status" value="1"/>
</dbReference>
<dbReference type="RefSeq" id="XP_070139726.1">
    <property type="nucleotide sequence ID" value="XM_070283625.1"/>
</dbReference>
<gene>
    <name evidence="2" type="primary">LOC108076393</name>
</gene>
<dbReference type="InterPro" id="IPR011992">
    <property type="entry name" value="EF-hand-dom_pair"/>
</dbReference>
<name>A0ABM4GAI0_DROKI</name>
<dbReference type="SUPFAM" id="SSF47473">
    <property type="entry name" value="EF-hand"/>
    <property type="match status" value="1"/>
</dbReference>
<evidence type="ECO:0000313" key="2">
    <source>
        <dbReference type="RefSeq" id="XP_070139726.1"/>
    </source>
</evidence>
<dbReference type="Proteomes" id="UP001652661">
    <property type="component" value="Chromosome 2R"/>
</dbReference>
<organism evidence="1 2">
    <name type="scientific">Drosophila kikkawai</name>
    <name type="common">Fruit fly</name>
    <dbReference type="NCBI Taxonomy" id="30033"/>
    <lineage>
        <taxon>Eukaryota</taxon>
        <taxon>Metazoa</taxon>
        <taxon>Ecdysozoa</taxon>
        <taxon>Arthropoda</taxon>
        <taxon>Hexapoda</taxon>
        <taxon>Insecta</taxon>
        <taxon>Pterygota</taxon>
        <taxon>Neoptera</taxon>
        <taxon>Endopterygota</taxon>
        <taxon>Diptera</taxon>
        <taxon>Brachycera</taxon>
        <taxon>Muscomorpha</taxon>
        <taxon>Ephydroidea</taxon>
        <taxon>Drosophilidae</taxon>
        <taxon>Drosophila</taxon>
        <taxon>Sophophora</taxon>
    </lineage>
</organism>
<evidence type="ECO:0000313" key="1">
    <source>
        <dbReference type="Proteomes" id="UP001652661"/>
    </source>
</evidence>